<sequence>MSRPEESHRHGRPSPAPLTDAVPDAPAPDAAPAAGVPPQARTTEAAAGAARPAAPGGRGRRRRSASRHGPGGVAERTGSPIIEPGPEPAALTLVLAALLALAAPLGNLAVLVPLLLLQALTAAGWYRLNGMWPARQGIALAFLAGVSADVALLAAPAEHTDTALLGTLGIWVLLVLLLQLRNHSAPEERLYALTAGVAATVLTVFAAGFLATVDVRWEAVTAGAAAVGAGVLLRALPLPGPLTAVLALAGAVGAGVVAGGIAGLDGTGFAALVGVTAGVCALVGLRAASYDWPSRFVHRTAGVALPLALAAPAVHVLAVLA</sequence>
<gene>
    <name evidence="3" type="ORF">IF129_14915</name>
</gene>
<dbReference type="Proteomes" id="UP000632289">
    <property type="component" value="Unassembled WGS sequence"/>
</dbReference>
<feature type="transmembrane region" description="Helical" evidence="2">
    <location>
        <begin position="300"/>
        <end position="320"/>
    </location>
</feature>
<feature type="region of interest" description="Disordered" evidence="1">
    <location>
        <begin position="1"/>
        <end position="82"/>
    </location>
</feature>
<reference evidence="3" key="1">
    <citation type="submission" date="2020-09" db="EMBL/GenBank/DDBJ databases">
        <title>Secondary metabolite and genome analysis of marine Streptomyces chumphonensis KK1-2T.</title>
        <authorList>
            <person name="Phongsopitanun W."/>
            <person name="Kanchanasin P."/>
            <person name="Pittayakhajonwut P."/>
            <person name="Suwanborirux K."/>
            <person name="Tanasupawat S."/>
        </authorList>
    </citation>
    <scope>NUCLEOTIDE SEQUENCE</scope>
    <source>
        <strain evidence="3">KK1-2</strain>
    </source>
</reference>
<feature type="transmembrane region" description="Helical" evidence="2">
    <location>
        <begin position="190"/>
        <end position="211"/>
    </location>
</feature>
<accession>A0A927EZY5</accession>
<feature type="transmembrane region" description="Helical" evidence="2">
    <location>
        <begin position="217"/>
        <end position="236"/>
    </location>
</feature>
<dbReference type="EMBL" id="JACXYU010000007">
    <property type="protein sequence ID" value="MBD3932838.1"/>
    <property type="molecule type" value="Genomic_DNA"/>
</dbReference>
<evidence type="ECO:0000313" key="4">
    <source>
        <dbReference type="Proteomes" id="UP000632289"/>
    </source>
</evidence>
<organism evidence="3 4">
    <name type="scientific">Streptomyces chumphonensis</name>
    <dbReference type="NCBI Taxonomy" id="1214925"/>
    <lineage>
        <taxon>Bacteria</taxon>
        <taxon>Bacillati</taxon>
        <taxon>Actinomycetota</taxon>
        <taxon>Actinomycetes</taxon>
        <taxon>Kitasatosporales</taxon>
        <taxon>Streptomycetaceae</taxon>
        <taxon>Streptomyces</taxon>
    </lineage>
</organism>
<protein>
    <submittedName>
        <fullName evidence="3">Uncharacterized protein</fullName>
    </submittedName>
</protein>
<evidence type="ECO:0000256" key="2">
    <source>
        <dbReference type="SAM" id="Phobius"/>
    </source>
</evidence>
<dbReference type="RefSeq" id="WP_191210147.1">
    <property type="nucleotide sequence ID" value="NZ_BAABKL010000050.1"/>
</dbReference>
<name>A0A927EZY5_9ACTN</name>
<keyword evidence="2" id="KW-1133">Transmembrane helix</keyword>
<evidence type="ECO:0000313" key="3">
    <source>
        <dbReference type="EMBL" id="MBD3932838.1"/>
    </source>
</evidence>
<feature type="transmembrane region" description="Helical" evidence="2">
    <location>
        <begin position="138"/>
        <end position="156"/>
    </location>
</feature>
<keyword evidence="2" id="KW-0812">Transmembrane</keyword>
<feature type="transmembrane region" description="Helical" evidence="2">
    <location>
        <begin position="243"/>
        <end position="262"/>
    </location>
</feature>
<proteinExistence type="predicted"/>
<dbReference type="AlphaFoldDB" id="A0A927EZY5"/>
<keyword evidence="4" id="KW-1185">Reference proteome</keyword>
<comment type="caution">
    <text evidence="3">The sequence shown here is derived from an EMBL/GenBank/DDBJ whole genome shotgun (WGS) entry which is preliminary data.</text>
</comment>
<feature type="transmembrane region" description="Helical" evidence="2">
    <location>
        <begin position="89"/>
        <end position="117"/>
    </location>
</feature>
<feature type="compositionally biased region" description="Low complexity" evidence="1">
    <location>
        <begin position="17"/>
        <end position="38"/>
    </location>
</feature>
<feature type="compositionally biased region" description="Low complexity" evidence="1">
    <location>
        <begin position="45"/>
        <end position="55"/>
    </location>
</feature>
<feature type="transmembrane region" description="Helical" evidence="2">
    <location>
        <begin position="162"/>
        <end position="178"/>
    </location>
</feature>
<evidence type="ECO:0000256" key="1">
    <source>
        <dbReference type="SAM" id="MobiDB-lite"/>
    </source>
</evidence>
<keyword evidence="2" id="KW-0472">Membrane</keyword>
<feature type="transmembrane region" description="Helical" evidence="2">
    <location>
        <begin position="268"/>
        <end position="288"/>
    </location>
</feature>